<dbReference type="PIRSF" id="PIRSF009320">
    <property type="entry name" value="Nuc_binding_HP_1000"/>
    <property type="match status" value="1"/>
</dbReference>
<dbReference type="EMBL" id="JAPMXC010000001">
    <property type="protein sequence ID" value="MCY0387444.1"/>
    <property type="molecule type" value="Genomic_DNA"/>
</dbReference>
<dbReference type="InterPro" id="IPR050678">
    <property type="entry name" value="DNA_Partitioning_ATPase"/>
</dbReference>
<dbReference type="PANTHER" id="PTHR13696">
    <property type="entry name" value="P-LOOP CONTAINING NUCLEOSIDE TRIPHOSPHATE HYDROLASE"/>
    <property type="match status" value="1"/>
</dbReference>
<dbReference type="Pfam" id="PF01656">
    <property type="entry name" value="CbiA"/>
    <property type="match status" value="1"/>
</dbReference>
<evidence type="ECO:0000313" key="3">
    <source>
        <dbReference type="Proteomes" id="UP001082899"/>
    </source>
</evidence>
<dbReference type="CDD" id="cd02042">
    <property type="entry name" value="ParAB_family"/>
    <property type="match status" value="1"/>
</dbReference>
<dbReference type="RefSeq" id="WP_267847185.1">
    <property type="nucleotide sequence ID" value="NZ_JAPMXC010000001.1"/>
</dbReference>
<protein>
    <submittedName>
        <fullName evidence="2">ParA family protein</fullName>
    </submittedName>
</protein>
<evidence type="ECO:0000259" key="1">
    <source>
        <dbReference type="Pfam" id="PF01656"/>
    </source>
</evidence>
<name>A0ABT3ZLM9_9BURK</name>
<dbReference type="Proteomes" id="UP001082899">
    <property type="component" value="Unassembled WGS sequence"/>
</dbReference>
<accession>A0ABT3ZLM9</accession>
<organism evidence="2 3">
    <name type="scientific">Robbsia betulipollinis</name>
    <dbReference type="NCBI Taxonomy" id="2981849"/>
    <lineage>
        <taxon>Bacteria</taxon>
        <taxon>Pseudomonadati</taxon>
        <taxon>Pseudomonadota</taxon>
        <taxon>Betaproteobacteria</taxon>
        <taxon>Burkholderiales</taxon>
        <taxon>Burkholderiaceae</taxon>
        <taxon>Robbsia</taxon>
    </lineage>
</organism>
<comment type="caution">
    <text evidence="2">The sequence shown here is derived from an EMBL/GenBank/DDBJ whole genome shotgun (WGS) entry which is preliminary data.</text>
</comment>
<proteinExistence type="predicted"/>
<dbReference type="SUPFAM" id="SSF52540">
    <property type="entry name" value="P-loop containing nucleoside triphosphate hydrolases"/>
    <property type="match status" value="1"/>
</dbReference>
<feature type="domain" description="CobQ/CobB/MinD/ParA nucleotide binding" evidence="1">
    <location>
        <begin position="4"/>
        <end position="182"/>
    </location>
</feature>
<dbReference type="InterPro" id="IPR027417">
    <property type="entry name" value="P-loop_NTPase"/>
</dbReference>
<dbReference type="InterPro" id="IPR002586">
    <property type="entry name" value="CobQ/CobB/MinD/ParA_Nub-bd_dom"/>
</dbReference>
<dbReference type="PANTHER" id="PTHR13696:SF96">
    <property type="entry name" value="COBQ_COBB_MIND_PARA NUCLEOTIDE BINDING DOMAIN-CONTAINING PROTEIN"/>
    <property type="match status" value="1"/>
</dbReference>
<dbReference type="Gene3D" id="3.40.50.300">
    <property type="entry name" value="P-loop containing nucleotide triphosphate hydrolases"/>
    <property type="match status" value="1"/>
</dbReference>
<sequence>MSVIAIVNPKGGVGKSTLATNLAGYFAASGESTALGDIDPQHSSHVWLGIRAAELSPIAPWAPDAMRPERPARGVAHAVLDTPAGLDAATLHHIAAMADRIIVPLQPSIFDIYATQAFLALLAKERTVKRRQIRIGVVGMRVDARTRAAEQLQRFVEGLDVPVLATLRDTQNYIQLAAHGLSLWDVAPSRVEKDLEQWRALTQWVSATD</sequence>
<evidence type="ECO:0000313" key="2">
    <source>
        <dbReference type="EMBL" id="MCY0387444.1"/>
    </source>
</evidence>
<reference evidence="2" key="1">
    <citation type="submission" date="2022-11" db="EMBL/GenBank/DDBJ databases">
        <title>Robbsia betulipollinis sp. nov., isolated from pollen of birch (Betula pendula).</title>
        <authorList>
            <person name="Shi H."/>
            <person name="Ambika Manirajan B."/>
            <person name="Ratering S."/>
            <person name="Geissler-Plaum R."/>
            <person name="Schnell S."/>
        </authorList>
    </citation>
    <scope>NUCLEOTIDE SEQUENCE</scope>
    <source>
        <strain evidence="2">Bb-Pol-6</strain>
    </source>
</reference>
<gene>
    <name evidence="2" type="ORF">OVY01_09390</name>
</gene>
<keyword evidence="3" id="KW-1185">Reference proteome</keyword>